<organism evidence="2 3">
    <name type="scientific">Lentinus brumalis</name>
    <dbReference type="NCBI Taxonomy" id="2498619"/>
    <lineage>
        <taxon>Eukaryota</taxon>
        <taxon>Fungi</taxon>
        <taxon>Dikarya</taxon>
        <taxon>Basidiomycota</taxon>
        <taxon>Agaricomycotina</taxon>
        <taxon>Agaricomycetes</taxon>
        <taxon>Polyporales</taxon>
        <taxon>Polyporaceae</taxon>
        <taxon>Lentinus</taxon>
    </lineage>
</organism>
<dbReference type="Proteomes" id="UP000256964">
    <property type="component" value="Unassembled WGS sequence"/>
</dbReference>
<keyword evidence="1" id="KW-0812">Transmembrane</keyword>
<dbReference type="OrthoDB" id="2756263at2759"/>
<accession>A0A371DGP3</accession>
<keyword evidence="1" id="KW-1133">Transmembrane helix</keyword>
<evidence type="ECO:0000313" key="2">
    <source>
        <dbReference type="EMBL" id="RDX51707.1"/>
    </source>
</evidence>
<protein>
    <submittedName>
        <fullName evidence="2">Uncharacterized protein</fullName>
    </submittedName>
</protein>
<evidence type="ECO:0000313" key="3">
    <source>
        <dbReference type="Proteomes" id="UP000256964"/>
    </source>
</evidence>
<keyword evidence="3" id="KW-1185">Reference proteome</keyword>
<name>A0A371DGP3_9APHY</name>
<dbReference type="AlphaFoldDB" id="A0A371DGP3"/>
<gene>
    <name evidence="2" type="ORF">OH76DRAFT_1401121</name>
</gene>
<feature type="transmembrane region" description="Helical" evidence="1">
    <location>
        <begin position="236"/>
        <end position="257"/>
    </location>
</feature>
<evidence type="ECO:0000256" key="1">
    <source>
        <dbReference type="SAM" id="Phobius"/>
    </source>
</evidence>
<keyword evidence="1" id="KW-0472">Membrane</keyword>
<proteinExistence type="predicted"/>
<dbReference type="EMBL" id="KZ857393">
    <property type="protein sequence ID" value="RDX51707.1"/>
    <property type="molecule type" value="Genomic_DNA"/>
</dbReference>
<sequence>MPRDTTESERCKALSADGRTPCRIILPKGERHKGRRFCPAHYEEYKQATAAYKKVSARTEKQKHTSVFLGEQLTVGTLRTTALVDSAVLVVEAWQSAITEEIQLREDQHKRFFPHDKDEGHRMWLHGLAADRIKAKNLLLLLQNLRRQILQAEHASSRLPVRAPAAIPASILIVPAPPTVPAVTSEARQQRIRLLQPPSLHPPAHYNTCNHGRRVIGDVERQQLPGLDEGVTCADVCLSGVCLAMFLLLVCLLWQAIAQWTNGVPESV</sequence>
<reference evidence="2 3" key="1">
    <citation type="journal article" date="2018" name="Biotechnol. Biofuels">
        <title>Integrative visual omics of the white-rot fungus Polyporus brumalis exposes the biotechnological potential of its oxidative enzymes for delignifying raw plant biomass.</title>
        <authorList>
            <person name="Miyauchi S."/>
            <person name="Rancon A."/>
            <person name="Drula E."/>
            <person name="Hage H."/>
            <person name="Chaduli D."/>
            <person name="Favel A."/>
            <person name="Grisel S."/>
            <person name="Henrissat B."/>
            <person name="Herpoel-Gimbert I."/>
            <person name="Ruiz-Duenas F.J."/>
            <person name="Chevret D."/>
            <person name="Hainaut M."/>
            <person name="Lin J."/>
            <person name="Wang M."/>
            <person name="Pangilinan J."/>
            <person name="Lipzen A."/>
            <person name="Lesage-Meessen L."/>
            <person name="Navarro D."/>
            <person name="Riley R."/>
            <person name="Grigoriev I.V."/>
            <person name="Zhou S."/>
            <person name="Raouche S."/>
            <person name="Rosso M.N."/>
        </authorList>
    </citation>
    <scope>NUCLEOTIDE SEQUENCE [LARGE SCALE GENOMIC DNA]</scope>
    <source>
        <strain evidence="2 3">BRFM 1820</strain>
    </source>
</reference>